<dbReference type="Proteomes" id="UP001337580">
    <property type="component" value="Chromosome"/>
</dbReference>
<dbReference type="EMBL" id="AP027924">
    <property type="protein sequence ID" value="BED92149.1"/>
    <property type="molecule type" value="Genomic_DNA"/>
</dbReference>
<organism evidence="2">
    <name type="scientific">Candidatus Improbicoccus pseudotrichonymphae</name>
    <dbReference type="NCBI Taxonomy" id="3033792"/>
    <lineage>
        <taxon>Bacteria</taxon>
        <taxon>Bacillati</taxon>
        <taxon>Bacillota</taxon>
        <taxon>Clostridia</taxon>
        <taxon>Candidatus Improbicoccus</taxon>
    </lineage>
</organism>
<evidence type="ECO:0000313" key="2">
    <source>
        <dbReference type="EMBL" id="BED92149.1"/>
    </source>
</evidence>
<evidence type="ECO:0000256" key="1">
    <source>
        <dbReference type="SAM" id="MobiDB-lite"/>
    </source>
</evidence>
<name>A0AA48HYN5_9FIRM</name>
<reference evidence="2" key="1">
    <citation type="journal article" date="2023" name="ISME J.">
        <title>Emergence of putative energy parasites within Clostridia revealed by genome analysis of a novel endosymbiotic clade.</title>
        <authorList>
            <person name="Takahashi K."/>
            <person name="Kuwahara H."/>
            <person name="Horikawa Y."/>
            <person name="Izawa K."/>
            <person name="Kato D."/>
            <person name="Inagaki T."/>
            <person name="Yuki M."/>
            <person name="Ohkuma M."/>
            <person name="Hongoh Y."/>
        </authorList>
    </citation>
    <scope>NUCLEOTIDE SEQUENCE</scope>
    <source>
        <strain evidence="2">CfP3-15</strain>
    </source>
</reference>
<accession>A0AA48HYN5</accession>
<feature type="region of interest" description="Disordered" evidence="1">
    <location>
        <begin position="352"/>
        <end position="380"/>
    </location>
</feature>
<sequence length="380" mass="44019">MKIVKKILALNFFFLFAFAVIIPSVSAEARYGRVLIVGEEKYEPLIKQLMTNFVEKKCLTEEEKRGYVDFTMVDNMSLPIRLDISGEDIGDEGEVVYNCRDTFGEFEIKLVVVGKTINSKNYAEIDEEYREADVIFYFYDDIDSANDNFKELRSARENNTFKDWFERLMKLKNRNFPGIENFTDYIRGQMGTGLYTVPEEYRKHFLGLGPDGTIPYIPEIVFDDPRKFIDNERLFYWYCDNCPNKFFVFGLCVSKEGLVAPDHYANKTVELMRNLPNVQPLFYEHNVKHVRFCVIETLGRFCGIVNRLGYGPLKNFLKAAACLFKKNSLCLSLIAIGTIGISAMLKKTLTSRNKKENEKKNKETDEESGTETIEEECCRK</sequence>
<dbReference type="AlphaFoldDB" id="A0AA48HYN5"/>
<gene>
    <name evidence="2" type="ORF">CfP315_0739</name>
</gene>
<dbReference type="KEGG" id="ips:CfP315_0739"/>
<protein>
    <submittedName>
        <fullName evidence="2">Uncharacterized protein</fullName>
    </submittedName>
</protein>
<feature type="compositionally biased region" description="Basic and acidic residues" evidence="1">
    <location>
        <begin position="353"/>
        <end position="363"/>
    </location>
</feature>
<proteinExistence type="predicted"/>
<feature type="compositionally biased region" description="Acidic residues" evidence="1">
    <location>
        <begin position="364"/>
        <end position="380"/>
    </location>
</feature>